<dbReference type="InParanoid" id="A0A1J7IYN4"/>
<keyword evidence="5" id="KW-1185">Reference proteome</keyword>
<sequence>MASTPFKAIYLTEDGDITVREIAEPYQPQGSQALVKVQHSGINPGDYRHYFMGMHSFVMGYDFVGEVLEVGPDSPFKPGELLMGETTPDHKRPIHRGAHQAYLLAEPYLTFRRPADLAPLSAVSLVSAAQTASDALFNVLGFALPAAGLDGDDPAGQAILIWGGASGCGWAALQLARAAGFGTIIVTASMKNHAALKEAGATHCFDYHDDTVVADIRSAVAKEGVRLTAAFDAVSIGLGIFEPLTEADKASIDANYGKSTPALAKSCLSEPLDGEKIRLASTLPVLKDPDWVFALYSRKHYPQDEVDHPGWWQRQEKTLTWLIENHKTAWRPLPNTRVVQDTEEVVKAIKDVFQGKVSMEKVAIRHPMH</sequence>
<dbReference type="SMART" id="SM00829">
    <property type="entry name" value="PKS_ER"/>
    <property type="match status" value="1"/>
</dbReference>
<dbReference type="EMBL" id="KV875094">
    <property type="protein sequence ID" value="OIW32863.1"/>
    <property type="molecule type" value="Genomic_DNA"/>
</dbReference>
<dbReference type="SUPFAM" id="SSF51735">
    <property type="entry name" value="NAD(P)-binding Rossmann-fold domains"/>
    <property type="match status" value="1"/>
</dbReference>
<proteinExistence type="inferred from homology"/>
<dbReference type="CDD" id="cd08249">
    <property type="entry name" value="enoyl_reductase_like"/>
    <property type="match status" value="1"/>
</dbReference>
<dbReference type="PANTHER" id="PTHR45348">
    <property type="entry name" value="HYPOTHETICAL OXIDOREDUCTASE (EUROFUNG)"/>
    <property type="match status" value="1"/>
</dbReference>
<protein>
    <submittedName>
        <fullName evidence="4">GroES-like protein</fullName>
    </submittedName>
</protein>
<dbReference type="AlphaFoldDB" id="A0A1J7IYN4"/>
<evidence type="ECO:0000256" key="2">
    <source>
        <dbReference type="ARBA" id="ARBA00023002"/>
    </source>
</evidence>
<evidence type="ECO:0000256" key="1">
    <source>
        <dbReference type="ARBA" id="ARBA00008072"/>
    </source>
</evidence>
<dbReference type="InterPro" id="IPR020843">
    <property type="entry name" value="ER"/>
</dbReference>
<evidence type="ECO:0000313" key="4">
    <source>
        <dbReference type="EMBL" id="OIW32863.1"/>
    </source>
</evidence>
<dbReference type="InterPro" id="IPR013149">
    <property type="entry name" value="ADH-like_C"/>
</dbReference>
<dbReference type="SUPFAM" id="SSF50129">
    <property type="entry name" value="GroES-like"/>
    <property type="match status" value="1"/>
</dbReference>
<reference evidence="4 5" key="1">
    <citation type="submission" date="2016-10" db="EMBL/GenBank/DDBJ databases">
        <title>Draft genome sequence of Coniochaeta ligniaria NRRL30616, a lignocellulolytic fungus for bioabatement of inhibitors in plant biomass hydrolysates.</title>
        <authorList>
            <consortium name="DOE Joint Genome Institute"/>
            <person name="Jimenez D.J."/>
            <person name="Hector R.E."/>
            <person name="Riley R."/>
            <person name="Sun H."/>
            <person name="Grigoriev I.V."/>
            <person name="Van Elsas J.D."/>
            <person name="Nichols N.N."/>
        </authorList>
    </citation>
    <scope>NUCLEOTIDE SEQUENCE [LARGE SCALE GENOMIC DNA]</scope>
    <source>
        <strain evidence="4 5">NRRL 30616</strain>
    </source>
</reference>
<dbReference type="InterPro" id="IPR036291">
    <property type="entry name" value="NAD(P)-bd_dom_sf"/>
</dbReference>
<accession>A0A1J7IYN4</accession>
<dbReference type="GO" id="GO:0016651">
    <property type="term" value="F:oxidoreductase activity, acting on NAD(P)H"/>
    <property type="evidence" value="ECO:0007669"/>
    <property type="project" value="InterPro"/>
</dbReference>
<keyword evidence="2" id="KW-0560">Oxidoreductase</keyword>
<evidence type="ECO:0000313" key="5">
    <source>
        <dbReference type="Proteomes" id="UP000182658"/>
    </source>
</evidence>
<dbReference type="InterPro" id="IPR013154">
    <property type="entry name" value="ADH-like_N"/>
</dbReference>
<organism evidence="4 5">
    <name type="scientific">Coniochaeta ligniaria NRRL 30616</name>
    <dbReference type="NCBI Taxonomy" id="1408157"/>
    <lineage>
        <taxon>Eukaryota</taxon>
        <taxon>Fungi</taxon>
        <taxon>Dikarya</taxon>
        <taxon>Ascomycota</taxon>
        <taxon>Pezizomycotina</taxon>
        <taxon>Sordariomycetes</taxon>
        <taxon>Sordariomycetidae</taxon>
        <taxon>Coniochaetales</taxon>
        <taxon>Coniochaetaceae</taxon>
        <taxon>Coniochaeta</taxon>
    </lineage>
</organism>
<comment type="similarity">
    <text evidence="1">Belongs to the zinc-containing alcohol dehydrogenase family.</text>
</comment>
<dbReference type="Pfam" id="PF08240">
    <property type="entry name" value="ADH_N"/>
    <property type="match status" value="1"/>
</dbReference>
<dbReference type="PANTHER" id="PTHR45348:SF7">
    <property type="entry name" value="ZINC BINDING OXIDOREDUCTASE, PUTATIVE-RELATED"/>
    <property type="match status" value="1"/>
</dbReference>
<dbReference type="Gene3D" id="3.40.50.720">
    <property type="entry name" value="NAD(P)-binding Rossmann-like Domain"/>
    <property type="match status" value="1"/>
</dbReference>
<feature type="domain" description="Enoyl reductase (ER)" evidence="3">
    <location>
        <begin position="15"/>
        <end position="364"/>
    </location>
</feature>
<dbReference type="InterPro" id="IPR047122">
    <property type="entry name" value="Trans-enoyl_RdTase-like"/>
</dbReference>
<dbReference type="Pfam" id="PF00107">
    <property type="entry name" value="ADH_zinc_N"/>
    <property type="match status" value="1"/>
</dbReference>
<dbReference type="STRING" id="1408157.A0A1J7IYN4"/>
<dbReference type="Gene3D" id="3.90.180.10">
    <property type="entry name" value="Medium-chain alcohol dehydrogenases, catalytic domain"/>
    <property type="match status" value="1"/>
</dbReference>
<dbReference type="InterPro" id="IPR011032">
    <property type="entry name" value="GroES-like_sf"/>
</dbReference>
<dbReference type="OrthoDB" id="10257049at2759"/>
<gene>
    <name evidence="4" type="ORF">CONLIGDRAFT_695044</name>
</gene>
<name>A0A1J7IYN4_9PEZI</name>
<dbReference type="Proteomes" id="UP000182658">
    <property type="component" value="Unassembled WGS sequence"/>
</dbReference>
<evidence type="ECO:0000259" key="3">
    <source>
        <dbReference type="SMART" id="SM00829"/>
    </source>
</evidence>